<protein>
    <submittedName>
        <fullName evidence="2">Uncharacterized protein</fullName>
    </submittedName>
</protein>
<keyword evidence="1" id="KW-0472">Membrane</keyword>
<accession>A0ABV2AFZ4</accession>
<feature type="transmembrane region" description="Helical" evidence="1">
    <location>
        <begin position="12"/>
        <end position="33"/>
    </location>
</feature>
<evidence type="ECO:0000313" key="3">
    <source>
        <dbReference type="Proteomes" id="UP001439008"/>
    </source>
</evidence>
<dbReference type="EMBL" id="JBDODL010000023">
    <property type="protein sequence ID" value="MES1918172.1"/>
    <property type="molecule type" value="Genomic_DNA"/>
</dbReference>
<keyword evidence="1" id="KW-1133">Transmembrane helix</keyword>
<dbReference type="Proteomes" id="UP001439008">
    <property type="component" value="Unassembled WGS sequence"/>
</dbReference>
<keyword evidence="1" id="KW-0812">Transmembrane</keyword>
<organism evidence="2 3">
    <name type="scientific">Bonamia ostreae</name>
    <dbReference type="NCBI Taxonomy" id="126728"/>
    <lineage>
        <taxon>Eukaryota</taxon>
        <taxon>Sar</taxon>
        <taxon>Rhizaria</taxon>
        <taxon>Endomyxa</taxon>
        <taxon>Ascetosporea</taxon>
        <taxon>Haplosporida</taxon>
        <taxon>Bonamia</taxon>
    </lineage>
</organism>
<name>A0ABV2AFZ4_9EUKA</name>
<gene>
    <name evidence="2" type="ORF">MHBO_000184</name>
</gene>
<evidence type="ECO:0000256" key="1">
    <source>
        <dbReference type="SAM" id="Phobius"/>
    </source>
</evidence>
<feature type="non-terminal residue" evidence="2">
    <location>
        <position position="1"/>
    </location>
</feature>
<evidence type="ECO:0000313" key="2">
    <source>
        <dbReference type="EMBL" id="MES1918172.1"/>
    </source>
</evidence>
<keyword evidence="3" id="KW-1185">Reference proteome</keyword>
<sequence length="151" mass="18009">IKYKMETSTLEITITVYVITYIYTIVLFCIKLYRSKSCLTMDKEFLNDQLKNVLHDKTTHDKEITVGLDEINDKVKRAYFLFMKTKKLEKIIENLNVKEEHRDGLGERLKNIKSEYQTSGKVLGQIFTRYILNIDRKRRTAEENSRKELNY</sequence>
<proteinExistence type="predicted"/>
<comment type="caution">
    <text evidence="2">The sequence shown here is derived from an EMBL/GenBank/DDBJ whole genome shotgun (WGS) entry which is preliminary data.</text>
</comment>
<reference evidence="2 3" key="1">
    <citation type="journal article" date="2024" name="BMC Biol.">
        <title>Comparative genomics of Ascetosporea gives new insight into the evolutionary basis for animal parasitism in Rhizaria.</title>
        <authorList>
            <person name="Hiltunen Thoren M."/>
            <person name="Onut-Brannstrom I."/>
            <person name="Alfjorden A."/>
            <person name="Peckova H."/>
            <person name="Swords F."/>
            <person name="Hooper C."/>
            <person name="Holzer A.S."/>
            <person name="Bass D."/>
            <person name="Burki F."/>
        </authorList>
    </citation>
    <scope>NUCLEOTIDE SEQUENCE [LARGE SCALE GENOMIC DNA]</scope>
    <source>
        <strain evidence="2">20-A016</strain>
    </source>
</reference>